<dbReference type="VEuPathDB" id="FungiDB:RO3G_13049"/>
<gene>
    <name evidence="1" type="ORF">RO3G_13049</name>
</gene>
<evidence type="ECO:0000313" key="2">
    <source>
        <dbReference type="Proteomes" id="UP000009138"/>
    </source>
</evidence>
<protein>
    <submittedName>
        <fullName evidence="1">Uncharacterized protein</fullName>
    </submittedName>
</protein>
<reference evidence="1 2" key="1">
    <citation type="journal article" date="2009" name="PLoS Genet.">
        <title>Genomic analysis of the basal lineage fungus Rhizopus oryzae reveals a whole-genome duplication.</title>
        <authorList>
            <person name="Ma L.-J."/>
            <person name="Ibrahim A.S."/>
            <person name="Skory C."/>
            <person name="Grabherr M.G."/>
            <person name="Burger G."/>
            <person name="Butler M."/>
            <person name="Elias M."/>
            <person name="Idnurm A."/>
            <person name="Lang B.F."/>
            <person name="Sone T."/>
            <person name="Abe A."/>
            <person name="Calvo S.E."/>
            <person name="Corrochano L.M."/>
            <person name="Engels R."/>
            <person name="Fu J."/>
            <person name="Hansberg W."/>
            <person name="Kim J.-M."/>
            <person name="Kodira C.D."/>
            <person name="Koehrsen M.J."/>
            <person name="Liu B."/>
            <person name="Miranda-Saavedra D."/>
            <person name="O'Leary S."/>
            <person name="Ortiz-Castellanos L."/>
            <person name="Poulter R."/>
            <person name="Rodriguez-Romero J."/>
            <person name="Ruiz-Herrera J."/>
            <person name="Shen Y.-Q."/>
            <person name="Zeng Q."/>
            <person name="Galagan J."/>
            <person name="Birren B.W."/>
            <person name="Cuomo C.A."/>
            <person name="Wickes B.L."/>
        </authorList>
    </citation>
    <scope>NUCLEOTIDE SEQUENCE [LARGE SCALE GENOMIC DNA]</scope>
    <source>
        <strain evidence="2">RA 99-880 / ATCC MYA-4621 / FGSC 9543 / NRRL 43880</strain>
    </source>
</reference>
<proteinExistence type="predicted"/>
<name>I1CIQ8_RHIO9</name>
<dbReference type="GeneID" id="93620014"/>
<dbReference type="RefSeq" id="XP_067523734.1">
    <property type="nucleotide sequence ID" value="XM_067667633.1"/>
</dbReference>
<evidence type="ECO:0000313" key="1">
    <source>
        <dbReference type="EMBL" id="EIE88338.1"/>
    </source>
</evidence>
<dbReference type="Proteomes" id="UP000009138">
    <property type="component" value="Unassembled WGS sequence"/>
</dbReference>
<organism evidence="1 2">
    <name type="scientific">Rhizopus delemar (strain RA 99-880 / ATCC MYA-4621 / FGSC 9543 / NRRL 43880)</name>
    <name type="common">Mucormycosis agent</name>
    <name type="synonym">Rhizopus arrhizus var. delemar</name>
    <dbReference type="NCBI Taxonomy" id="246409"/>
    <lineage>
        <taxon>Eukaryota</taxon>
        <taxon>Fungi</taxon>
        <taxon>Fungi incertae sedis</taxon>
        <taxon>Mucoromycota</taxon>
        <taxon>Mucoromycotina</taxon>
        <taxon>Mucoromycetes</taxon>
        <taxon>Mucorales</taxon>
        <taxon>Mucorineae</taxon>
        <taxon>Rhizopodaceae</taxon>
        <taxon>Rhizopus</taxon>
    </lineage>
</organism>
<dbReference type="EMBL" id="CH476742">
    <property type="protein sequence ID" value="EIE88338.1"/>
    <property type="molecule type" value="Genomic_DNA"/>
</dbReference>
<dbReference type="InParanoid" id="I1CIQ8"/>
<dbReference type="AlphaFoldDB" id="I1CIQ8"/>
<sequence length="31" mass="3238">MAKRSGCTQQEIQGTAPVLQKLGGSVHDPCP</sequence>
<keyword evidence="2" id="KW-1185">Reference proteome</keyword>
<accession>I1CIQ8</accession>